<dbReference type="CDD" id="cd01610">
    <property type="entry name" value="PAP2_like"/>
    <property type="match status" value="1"/>
</dbReference>
<feature type="transmembrane region" description="Helical" evidence="1">
    <location>
        <begin position="152"/>
        <end position="170"/>
    </location>
</feature>
<dbReference type="OMA" id="REKRPYW"/>
<dbReference type="Gene3D" id="1.20.144.10">
    <property type="entry name" value="Phosphatidic acid phosphatase type 2/haloperoxidase"/>
    <property type="match status" value="1"/>
</dbReference>
<dbReference type="RefSeq" id="XP_008074957.1">
    <property type="nucleotide sequence ID" value="XM_008076766.1"/>
</dbReference>
<evidence type="ECO:0000256" key="1">
    <source>
        <dbReference type="SAM" id="Phobius"/>
    </source>
</evidence>
<name>L2GTZ0_VAVCU</name>
<dbReference type="EMBL" id="GL877440">
    <property type="protein sequence ID" value="ELA46565.2"/>
    <property type="molecule type" value="Genomic_DNA"/>
</dbReference>
<feature type="transmembrane region" description="Helical" evidence="1">
    <location>
        <begin position="39"/>
        <end position="60"/>
    </location>
</feature>
<keyword evidence="1" id="KW-1133">Transmembrane helix</keyword>
<accession>L2GTZ0</accession>
<dbReference type="PANTHER" id="PTHR14969:SF13">
    <property type="entry name" value="AT30094P"/>
    <property type="match status" value="1"/>
</dbReference>
<evidence type="ECO:0000313" key="3">
    <source>
        <dbReference type="EMBL" id="ELA46565.2"/>
    </source>
</evidence>
<dbReference type="InterPro" id="IPR036938">
    <property type="entry name" value="PAP2/HPO_sf"/>
</dbReference>
<gene>
    <name evidence="3" type="ORF">VCUG_01943</name>
</gene>
<dbReference type="HOGENOM" id="CLU_1497330_0_0_1"/>
<dbReference type="SMART" id="SM00014">
    <property type="entry name" value="acidPPc"/>
    <property type="match status" value="1"/>
</dbReference>
<dbReference type="InParanoid" id="L2GTZ0"/>
<feature type="transmembrane region" description="Helical" evidence="1">
    <location>
        <begin position="72"/>
        <end position="91"/>
    </location>
</feature>
<protein>
    <recommendedName>
        <fullName evidence="2">Phosphatidic acid phosphatase type 2/haloperoxidase domain-containing protein</fullName>
    </recommendedName>
</protein>
<dbReference type="PANTHER" id="PTHR14969">
    <property type="entry name" value="SPHINGOSINE-1-PHOSPHATE PHOSPHOHYDROLASE"/>
    <property type="match status" value="1"/>
</dbReference>
<dbReference type="Proteomes" id="UP000011081">
    <property type="component" value="Unassembled WGS sequence"/>
</dbReference>
<evidence type="ECO:0000259" key="2">
    <source>
        <dbReference type="SMART" id="SM00014"/>
    </source>
</evidence>
<dbReference type="InterPro" id="IPR000326">
    <property type="entry name" value="PAP2/HPO"/>
</dbReference>
<dbReference type="SUPFAM" id="SSF48317">
    <property type="entry name" value="Acid phosphatase/Vanadium-dependent haloperoxidase"/>
    <property type="match status" value="1"/>
</dbReference>
<dbReference type="OrthoDB" id="8907274at2759"/>
<dbReference type="AlphaFoldDB" id="L2GTZ0"/>
<keyword evidence="4" id="KW-1185">Reference proteome</keyword>
<reference evidence="4" key="1">
    <citation type="submission" date="2011-03" db="EMBL/GenBank/DDBJ databases">
        <title>The genome sequence of Vavraia culicis strain floridensis.</title>
        <authorList>
            <consortium name="The Broad Institute Genome Sequencing Platform"/>
            <person name="Cuomo C."/>
            <person name="Becnel J."/>
            <person name="Sanscrainte N."/>
            <person name="Young S.K."/>
            <person name="Zeng Q."/>
            <person name="Gargeya S."/>
            <person name="Fitzgerald M."/>
            <person name="Haas B."/>
            <person name="Abouelleil A."/>
            <person name="Alvarado L."/>
            <person name="Arachchi H.M."/>
            <person name="Berlin A."/>
            <person name="Chapman S.B."/>
            <person name="Gearin G."/>
            <person name="Goldberg J."/>
            <person name="Griggs A."/>
            <person name="Gujja S."/>
            <person name="Hansen M."/>
            <person name="Heiman D."/>
            <person name="Howarth C."/>
            <person name="Larimer J."/>
            <person name="Lui A."/>
            <person name="MacDonald P.J.P."/>
            <person name="McCowen C."/>
            <person name="Montmayeur A."/>
            <person name="Murphy C."/>
            <person name="Neiman D."/>
            <person name="Pearson M."/>
            <person name="Priest M."/>
            <person name="Roberts A."/>
            <person name="Saif S."/>
            <person name="Shea T."/>
            <person name="Sisk P."/>
            <person name="Stolte C."/>
            <person name="Sykes S."/>
            <person name="Wortman J."/>
            <person name="Nusbaum C."/>
            <person name="Birren B."/>
        </authorList>
    </citation>
    <scope>NUCLEOTIDE SEQUENCE [LARGE SCALE GENOMIC DNA]</scope>
    <source>
        <strain evidence="4">floridensis</strain>
    </source>
</reference>
<dbReference type="GeneID" id="19879812"/>
<keyword evidence="1" id="KW-0472">Membrane</keyword>
<dbReference type="Pfam" id="PF01569">
    <property type="entry name" value="PAP2"/>
    <property type="match status" value="1"/>
</dbReference>
<keyword evidence="1" id="KW-0812">Transmembrane</keyword>
<sequence length="180" mass="20360">MSRKHLLFMALILSAILYTTIHLLPIRTVTSTTTRASTYPSGLLMLSVYATPVLLFAWLIYKKKLNSTVFTVYYAGLLLTDTLTHAIKLVVREKRPYWQEERHGIESFPSGHSSDMFYMAVMCMSEWIVCTVLFYAWAFAVSISRVVDGKHFVWDVVGGAVLGCVIGLGMKRVFGCLYVK</sequence>
<dbReference type="VEuPathDB" id="MicrosporidiaDB:VCUG_01943"/>
<feature type="domain" description="Phosphatidic acid phosphatase type 2/haloperoxidase" evidence="2">
    <location>
        <begin position="68"/>
        <end position="171"/>
    </location>
</feature>
<feature type="transmembrane region" description="Helical" evidence="1">
    <location>
        <begin position="116"/>
        <end position="140"/>
    </location>
</feature>
<organism evidence="3 4">
    <name type="scientific">Vavraia culicis (isolate floridensis)</name>
    <name type="common">Microsporidian parasite</name>
    <dbReference type="NCBI Taxonomy" id="948595"/>
    <lineage>
        <taxon>Eukaryota</taxon>
        <taxon>Fungi</taxon>
        <taxon>Fungi incertae sedis</taxon>
        <taxon>Microsporidia</taxon>
        <taxon>Pleistophoridae</taxon>
        <taxon>Vavraia</taxon>
    </lineage>
</organism>
<evidence type="ECO:0000313" key="4">
    <source>
        <dbReference type="Proteomes" id="UP000011081"/>
    </source>
</evidence>
<proteinExistence type="predicted"/>